<dbReference type="AlphaFoldDB" id="A0A9Q9B7S4"/>
<evidence type="ECO:0000256" key="1">
    <source>
        <dbReference type="SAM" id="Coils"/>
    </source>
</evidence>
<evidence type="ECO:0000313" key="4">
    <source>
        <dbReference type="Proteomes" id="UP001056384"/>
    </source>
</evidence>
<name>A0A9Q9B7S4_9PEZI</name>
<evidence type="ECO:0000256" key="2">
    <source>
        <dbReference type="SAM" id="MobiDB-lite"/>
    </source>
</evidence>
<dbReference type="InterPro" id="IPR039327">
    <property type="entry name" value="CON7-like"/>
</dbReference>
<keyword evidence="1" id="KW-0175">Coiled coil</keyword>
<protein>
    <submittedName>
        <fullName evidence="3">C2H2 finger domain transcription factor CON7</fullName>
    </submittedName>
</protein>
<dbReference type="Proteomes" id="UP001056384">
    <property type="component" value="Chromosome 10"/>
</dbReference>
<dbReference type="GO" id="GO:0006355">
    <property type="term" value="P:regulation of DNA-templated transcription"/>
    <property type="evidence" value="ECO:0007669"/>
    <property type="project" value="InterPro"/>
</dbReference>
<feature type="region of interest" description="Disordered" evidence="2">
    <location>
        <begin position="522"/>
        <end position="602"/>
    </location>
</feature>
<feature type="coiled-coil region" evidence="1">
    <location>
        <begin position="155"/>
        <end position="182"/>
    </location>
</feature>
<accession>A0A9Q9B7S4</accession>
<feature type="region of interest" description="Disordered" evidence="2">
    <location>
        <begin position="475"/>
        <end position="510"/>
    </location>
</feature>
<dbReference type="PANTHER" id="PTHR36167:SF4">
    <property type="entry name" value="FUNGAL N-TERMINAL DOMAIN-CONTAINING PROTEIN"/>
    <property type="match status" value="1"/>
</dbReference>
<proteinExistence type="predicted"/>
<dbReference type="PANTHER" id="PTHR36167">
    <property type="entry name" value="C2H2 FINGER DOMAIN TRANSCRIPTION FACTOR (EUROFUNG)-RELATED"/>
    <property type="match status" value="1"/>
</dbReference>
<dbReference type="EMBL" id="CP099427">
    <property type="protein sequence ID" value="USW57956.1"/>
    <property type="molecule type" value="Genomic_DNA"/>
</dbReference>
<organism evidence="3 4">
    <name type="scientific">Septoria linicola</name>
    <dbReference type="NCBI Taxonomy" id="215465"/>
    <lineage>
        <taxon>Eukaryota</taxon>
        <taxon>Fungi</taxon>
        <taxon>Dikarya</taxon>
        <taxon>Ascomycota</taxon>
        <taxon>Pezizomycotina</taxon>
        <taxon>Dothideomycetes</taxon>
        <taxon>Dothideomycetidae</taxon>
        <taxon>Mycosphaerellales</taxon>
        <taxon>Mycosphaerellaceae</taxon>
        <taxon>Septoria</taxon>
    </lineage>
</organism>
<feature type="region of interest" description="Disordered" evidence="2">
    <location>
        <begin position="427"/>
        <end position="446"/>
    </location>
</feature>
<feature type="compositionally biased region" description="Basic and acidic residues" evidence="2">
    <location>
        <begin position="475"/>
        <end position="509"/>
    </location>
</feature>
<evidence type="ECO:0000313" key="3">
    <source>
        <dbReference type="EMBL" id="USW57956.1"/>
    </source>
</evidence>
<sequence length="617" mass="68320">MAEIFGTAASVLQVAEAGASLATTLYNYAKSVKSAEKDIKKIAREVRLTSAVLQQAHDQLQGQSNVQTCTTKAIHDLDELLIGCREAFQEVDNALTKSMKPGIGGAFSVSMTEKFKWPLRSTKLGVLRAHLEKLKTTLLLMLTVLAYGNKTKLQIQSLMQAKEDAAQKHEELSQAFSKLEKEVNANSTAAISTMTTAEAGTITTNAMVNQPTPVAGHRSSVRTIRTDEHPTSIDLEYCALAVNKLSASIEAATKHWHTHHVLEYRNIRSSLRETRQTCRQLRTRASAMPPTSTTAIPAVQSEPEAIGSNSPDTLLGSAEFAAAVADLAFDEQYSLAKDKDHLSRPQAPCAPLAYAPSGFLAPEVTSYDILPWLSDRKIPHRTEAEYEHGNWIVDTPQSDSESWRQQREQQNTQMAPAFLPIEYLETTYPGSRGSAPQSSAGDTEKLAQEAYRGESPTFTDVPHSEFSSEKKFALHRFRDREREPRVERISSDGLPQKRQDHSDSHESKAYYHWSEGVDIINKGRDQDSNRLSHSTSEEREIPCRELDSNGSHTGLPRPPISKAWHYEQSVGRSIRSDQSGEPDLRGDAEKAGDVEAESGDEDTLVDDLLRKWTTVVP</sequence>
<feature type="region of interest" description="Disordered" evidence="2">
    <location>
        <begin position="389"/>
        <end position="411"/>
    </location>
</feature>
<feature type="compositionally biased region" description="Basic and acidic residues" evidence="2">
    <location>
        <begin position="522"/>
        <end position="547"/>
    </location>
</feature>
<keyword evidence="4" id="KW-1185">Reference proteome</keyword>
<reference evidence="3" key="1">
    <citation type="submission" date="2022-06" db="EMBL/GenBank/DDBJ databases">
        <title>Complete genome sequences of two strains of the flax pathogen Septoria linicola.</title>
        <authorList>
            <person name="Lapalu N."/>
            <person name="Simon A."/>
            <person name="Demenou B."/>
            <person name="Paumier D."/>
            <person name="Guillot M.-P."/>
            <person name="Gout L."/>
            <person name="Valade R."/>
        </authorList>
    </citation>
    <scope>NUCLEOTIDE SEQUENCE</scope>
    <source>
        <strain evidence="3">SE15195</strain>
    </source>
</reference>
<feature type="compositionally biased region" description="Basic and acidic residues" evidence="2">
    <location>
        <begin position="582"/>
        <end position="593"/>
    </location>
</feature>
<gene>
    <name evidence="3" type="ORF">Slin15195_G112750</name>
</gene>